<dbReference type="InterPro" id="IPR015424">
    <property type="entry name" value="PyrdxlP-dep_Trfase"/>
</dbReference>
<dbReference type="Gene3D" id="3.40.640.10">
    <property type="entry name" value="Type I PLP-dependent aspartate aminotransferase-like (Major domain)"/>
    <property type="match status" value="1"/>
</dbReference>
<dbReference type="PANTHER" id="PTHR43795">
    <property type="entry name" value="BIFUNCTIONAL ASPARTATE AMINOTRANSFERASE AND GLUTAMATE/ASPARTATE-PREPHENATE AMINOTRANSFERASE-RELATED"/>
    <property type="match status" value="1"/>
</dbReference>
<dbReference type="InterPro" id="IPR015421">
    <property type="entry name" value="PyrdxlP-dep_Trfase_major"/>
</dbReference>
<evidence type="ECO:0000256" key="1">
    <source>
        <dbReference type="ARBA" id="ARBA00022898"/>
    </source>
</evidence>
<reference evidence="3 4" key="1">
    <citation type="journal article" date="2024" name="Nat. Commun.">
        <title>Phylogenomics reveals the evolutionary origins of lichenization in chlorophyte algae.</title>
        <authorList>
            <person name="Puginier C."/>
            <person name="Libourel C."/>
            <person name="Otte J."/>
            <person name="Skaloud P."/>
            <person name="Haon M."/>
            <person name="Grisel S."/>
            <person name="Petersen M."/>
            <person name="Berrin J.G."/>
            <person name="Delaux P.M."/>
            <person name="Dal Grande F."/>
            <person name="Keller J."/>
        </authorList>
    </citation>
    <scope>NUCLEOTIDE SEQUENCE [LARGE SCALE GENOMIC DNA]</scope>
    <source>
        <strain evidence="3 4">SAG 2043</strain>
    </source>
</reference>
<dbReference type="Gene3D" id="3.90.1150.10">
    <property type="entry name" value="Aspartate Aminotransferase, domain 1"/>
    <property type="match status" value="1"/>
</dbReference>
<name>A0AAW1PS88_9CHLO</name>
<dbReference type="InterPro" id="IPR004839">
    <property type="entry name" value="Aminotransferase_I/II_large"/>
</dbReference>
<proteinExistence type="predicted"/>
<dbReference type="PRINTS" id="PR00753">
    <property type="entry name" value="ACCSYNTHASE"/>
</dbReference>
<evidence type="ECO:0000313" key="4">
    <source>
        <dbReference type="Proteomes" id="UP001489004"/>
    </source>
</evidence>
<dbReference type="EMBL" id="JALJOR010000009">
    <property type="protein sequence ID" value="KAK9811667.1"/>
    <property type="molecule type" value="Genomic_DNA"/>
</dbReference>
<feature type="domain" description="Aminotransferase class I/classII large" evidence="2">
    <location>
        <begin position="73"/>
        <end position="410"/>
    </location>
</feature>
<dbReference type="CDD" id="cd00609">
    <property type="entry name" value="AAT_like"/>
    <property type="match status" value="1"/>
</dbReference>
<dbReference type="AlphaFoldDB" id="A0AAW1PS88"/>
<sequence length="430" mass="46546">MVGAGSQTLSKRAAQSASKPLAPYFQAVLRLSARLWTPEDPEGNLIMAIAENRLSCNLLLDKLCSSGTSMPMDVFYYQDMRGIARLRAALAGLLQQSFMQGVPVDPDHIIVSSGCGAVLDNLFYTIADAGDSILILAPYYPAFDNDLWAKNHVVAVPVHMQDNGGLAAQLDAAAARAASEGHPARGLLLTNPNNPDGRVYPRGELLEMLRWCVKNGVHLISDEIYGNSIFKPCEFVSMAALVEAEGAAAGPCARDLVHVVFGLSKDWCASGLRVGALLTQNKQLHALFMNLTYFCAVPNHTQYAVAAMLEDQAFVADFLAQNARRLGQAYGTLAGALDAVGVPYSPAVGAMFAWVDLRQALTEPTWEAEMAFWRRLVDEQGLVITPGKDCHAAQPGFFRICYAWMPAAAIPVATLTDMDAGYALKWIYDE</sequence>
<dbReference type="InterPro" id="IPR015422">
    <property type="entry name" value="PyrdxlP-dep_Trfase_small"/>
</dbReference>
<dbReference type="GO" id="GO:0030170">
    <property type="term" value="F:pyridoxal phosphate binding"/>
    <property type="evidence" value="ECO:0007669"/>
    <property type="project" value="InterPro"/>
</dbReference>
<protein>
    <recommendedName>
        <fullName evidence="2">Aminotransferase class I/classII large domain-containing protein</fullName>
    </recommendedName>
</protein>
<dbReference type="SUPFAM" id="SSF53383">
    <property type="entry name" value="PLP-dependent transferases"/>
    <property type="match status" value="1"/>
</dbReference>
<keyword evidence="4" id="KW-1185">Reference proteome</keyword>
<comment type="caution">
    <text evidence="3">The sequence shown here is derived from an EMBL/GenBank/DDBJ whole genome shotgun (WGS) entry which is preliminary data.</text>
</comment>
<dbReference type="GO" id="GO:0006520">
    <property type="term" value="P:amino acid metabolic process"/>
    <property type="evidence" value="ECO:0007669"/>
    <property type="project" value="TreeGrafter"/>
</dbReference>
<gene>
    <name evidence="3" type="ORF">WJX72_008020</name>
</gene>
<keyword evidence="1" id="KW-0663">Pyridoxal phosphate</keyword>
<accession>A0AAW1PS88</accession>
<evidence type="ECO:0000259" key="2">
    <source>
        <dbReference type="Pfam" id="PF00155"/>
    </source>
</evidence>
<dbReference type="PANTHER" id="PTHR43795:SF39">
    <property type="entry name" value="AMINOTRANSFERASE CLASS I_CLASSII DOMAIN-CONTAINING PROTEIN"/>
    <property type="match status" value="1"/>
</dbReference>
<dbReference type="Pfam" id="PF00155">
    <property type="entry name" value="Aminotran_1_2"/>
    <property type="match status" value="1"/>
</dbReference>
<dbReference type="InterPro" id="IPR050478">
    <property type="entry name" value="Ethylene_sulfur-biosynth"/>
</dbReference>
<dbReference type="GO" id="GO:0008483">
    <property type="term" value="F:transaminase activity"/>
    <property type="evidence" value="ECO:0007669"/>
    <property type="project" value="TreeGrafter"/>
</dbReference>
<dbReference type="Proteomes" id="UP001489004">
    <property type="component" value="Unassembled WGS sequence"/>
</dbReference>
<organism evidence="3 4">
    <name type="scientific">[Myrmecia] bisecta</name>
    <dbReference type="NCBI Taxonomy" id="41462"/>
    <lineage>
        <taxon>Eukaryota</taxon>
        <taxon>Viridiplantae</taxon>
        <taxon>Chlorophyta</taxon>
        <taxon>core chlorophytes</taxon>
        <taxon>Trebouxiophyceae</taxon>
        <taxon>Trebouxiales</taxon>
        <taxon>Trebouxiaceae</taxon>
        <taxon>Myrmecia</taxon>
    </lineage>
</organism>
<evidence type="ECO:0000313" key="3">
    <source>
        <dbReference type="EMBL" id="KAK9811667.1"/>
    </source>
</evidence>